<proteinExistence type="inferred from homology"/>
<keyword evidence="5 13" id="KW-0547">Nucleotide-binding</keyword>
<dbReference type="GO" id="GO:0009204">
    <property type="term" value="P:deoxyribonucleoside triphosphate catabolic process"/>
    <property type="evidence" value="ECO:0007669"/>
    <property type="project" value="UniProtKB-UniRule"/>
</dbReference>
<dbReference type="HAMAP" id="MF_03148">
    <property type="entry name" value="HAM1_NTPase"/>
    <property type="match status" value="1"/>
</dbReference>
<dbReference type="GO" id="GO:0036220">
    <property type="term" value="F:ITP diphosphatase activity"/>
    <property type="evidence" value="ECO:0007669"/>
    <property type="project" value="UniProtKB-UniRule"/>
</dbReference>
<dbReference type="OrthoDB" id="6288734at2759"/>
<dbReference type="GO" id="GO:0005737">
    <property type="term" value="C:cytoplasm"/>
    <property type="evidence" value="ECO:0007669"/>
    <property type="project" value="UniProtKB-SubCell"/>
</dbReference>
<dbReference type="NCBIfam" id="TIGR00042">
    <property type="entry name" value="RdgB/HAM1 family non-canonical purine NTP pyrophosphatase"/>
    <property type="match status" value="1"/>
</dbReference>
<dbReference type="AlphaFoldDB" id="A0A1W0WYB9"/>
<evidence type="ECO:0000256" key="5">
    <source>
        <dbReference type="ARBA" id="ARBA00022741"/>
    </source>
</evidence>
<comment type="subcellular location">
    <subcellularLocation>
        <location evidence="1 13">Cytoplasm</location>
    </subcellularLocation>
</comment>
<gene>
    <name evidence="15" type="ORF">BV898_05760</name>
</gene>
<dbReference type="GO" id="GO:0000166">
    <property type="term" value="F:nucleotide binding"/>
    <property type="evidence" value="ECO:0007669"/>
    <property type="project" value="UniProtKB-KW"/>
</dbReference>
<feature type="binding site" evidence="13">
    <location>
        <position position="53"/>
    </location>
    <ligand>
        <name>ITP</name>
        <dbReference type="ChEBI" id="CHEBI:61402"/>
    </ligand>
</feature>
<feature type="binding site" evidence="13">
    <location>
        <position position="40"/>
    </location>
    <ligand>
        <name>Mg(2+)</name>
        <dbReference type="ChEBI" id="CHEBI:18420"/>
    </ligand>
</feature>
<evidence type="ECO:0000313" key="15">
    <source>
        <dbReference type="EMBL" id="OQV20204.1"/>
    </source>
</evidence>
<accession>A0A1W0WYB9</accession>
<feature type="binding site" evidence="13">
    <location>
        <begin position="10"/>
        <end position="15"/>
    </location>
    <ligand>
        <name>ITP</name>
        <dbReference type="ChEBI" id="CHEBI:61402"/>
    </ligand>
</feature>
<keyword evidence="13" id="KW-0464">Manganese</keyword>
<evidence type="ECO:0000256" key="6">
    <source>
        <dbReference type="ARBA" id="ARBA00022801"/>
    </source>
</evidence>
<evidence type="ECO:0000256" key="9">
    <source>
        <dbReference type="ARBA" id="ARBA00054940"/>
    </source>
</evidence>
<feature type="binding site" evidence="13">
    <location>
        <position position="170"/>
    </location>
    <ligand>
        <name>ITP</name>
        <dbReference type="ChEBI" id="CHEBI:61402"/>
    </ligand>
</feature>
<dbReference type="CDD" id="cd00515">
    <property type="entry name" value="HAM1"/>
    <property type="match status" value="1"/>
</dbReference>
<keyword evidence="16" id="KW-1185">Reference proteome</keyword>
<comment type="similarity">
    <text evidence="2 13 14">Belongs to the HAM1 NTPase family.</text>
</comment>
<dbReference type="Proteomes" id="UP000192578">
    <property type="component" value="Unassembled WGS sequence"/>
</dbReference>
<keyword evidence="8 13" id="KW-0546">Nucleotide metabolism</keyword>
<name>A0A1W0WYB9_HYPEX</name>
<comment type="subunit">
    <text evidence="13">Homodimer.</text>
</comment>
<dbReference type="GO" id="GO:0035870">
    <property type="term" value="F:dITP diphosphatase activity"/>
    <property type="evidence" value="ECO:0007669"/>
    <property type="project" value="UniProtKB-UniRule"/>
</dbReference>
<comment type="caution">
    <text evidence="15">The sequence shown here is derived from an EMBL/GenBank/DDBJ whole genome shotgun (WGS) entry which is preliminary data.</text>
</comment>
<dbReference type="PANTHER" id="PTHR11067">
    <property type="entry name" value="INOSINE TRIPHOSPHATE PYROPHOSPHATASE/HAM1 PROTEIN"/>
    <property type="match status" value="1"/>
</dbReference>
<dbReference type="InterPro" id="IPR002637">
    <property type="entry name" value="RdgB/HAM1"/>
</dbReference>
<evidence type="ECO:0000313" key="16">
    <source>
        <dbReference type="Proteomes" id="UP000192578"/>
    </source>
</evidence>
<dbReference type="GO" id="GO:0046872">
    <property type="term" value="F:metal ion binding"/>
    <property type="evidence" value="ECO:0007669"/>
    <property type="project" value="UniProtKB-KW"/>
</dbReference>
<dbReference type="Gene3D" id="3.90.950.10">
    <property type="match status" value="1"/>
</dbReference>
<evidence type="ECO:0000256" key="3">
    <source>
        <dbReference type="ARBA" id="ARBA00022490"/>
    </source>
</evidence>
<dbReference type="GO" id="GO:0009117">
    <property type="term" value="P:nucleotide metabolic process"/>
    <property type="evidence" value="ECO:0007669"/>
    <property type="project" value="UniProtKB-KW"/>
</dbReference>
<keyword evidence="3 13" id="KW-0963">Cytoplasm</keyword>
<dbReference type="SUPFAM" id="SSF52972">
    <property type="entry name" value="ITPase-like"/>
    <property type="match status" value="1"/>
</dbReference>
<reference evidence="16" key="1">
    <citation type="submission" date="2017-01" db="EMBL/GenBank/DDBJ databases">
        <title>Comparative genomics of anhydrobiosis in the tardigrade Hypsibius dujardini.</title>
        <authorList>
            <person name="Yoshida Y."/>
            <person name="Koutsovoulos G."/>
            <person name="Laetsch D."/>
            <person name="Stevens L."/>
            <person name="Kumar S."/>
            <person name="Horikawa D."/>
            <person name="Ishino K."/>
            <person name="Komine S."/>
            <person name="Tomita M."/>
            <person name="Blaxter M."/>
            <person name="Arakawa K."/>
        </authorList>
    </citation>
    <scope>NUCLEOTIDE SEQUENCE [LARGE SCALE GENOMIC DNA]</scope>
    <source>
        <strain evidence="16">Z151</strain>
    </source>
</reference>
<evidence type="ECO:0000256" key="10">
    <source>
        <dbReference type="ARBA" id="ARBA00093218"/>
    </source>
</evidence>
<evidence type="ECO:0000256" key="1">
    <source>
        <dbReference type="ARBA" id="ARBA00004496"/>
    </source>
</evidence>
<evidence type="ECO:0000256" key="14">
    <source>
        <dbReference type="RuleBase" id="RU003781"/>
    </source>
</evidence>
<dbReference type="GO" id="GO:0036222">
    <property type="term" value="F:XTP diphosphatase activity"/>
    <property type="evidence" value="ECO:0007669"/>
    <property type="project" value="UniProtKB-UniRule"/>
</dbReference>
<evidence type="ECO:0000256" key="13">
    <source>
        <dbReference type="HAMAP-Rule" id="MF_03148"/>
    </source>
</evidence>
<evidence type="ECO:0000256" key="11">
    <source>
        <dbReference type="ARBA" id="ARBA00093255"/>
    </source>
</evidence>
<keyword evidence="4 13" id="KW-0479">Metal-binding</keyword>
<dbReference type="FunFam" id="3.90.950.10:FF:000003">
    <property type="entry name" value="Inosine triphosphate pyrophosphatase"/>
    <property type="match status" value="1"/>
</dbReference>
<comment type="catalytic activity">
    <reaction evidence="12">
        <text>N(6)-hydroxy-dATP + H2O = N(6)-hydroxy-dAMP + diphosphate + H(+)</text>
        <dbReference type="Rhea" id="RHEA:83971"/>
        <dbReference type="ChEBI" id="CHEBI:15377"/>
        <dbReference type="ChEBI" id="CHEBI:15378"/>
        <dbReference type="ChEBI" id="CHEBI:33019"/>
        <dbReference type="ChEBI" id="CHEBI:233529"/>
        <dbReference type="ChEBI" id="CHEBI:233530"/>
    </reaction>
    <physiologicalReaction direction="left-to-right" evidence="12">
        <dbReference type="Rhea" id="RHEA:83972"/>
    </physiologicalReaction>
</comment>
<evidence type="ECO:0000256" key="2">
    <source>
        <dbReference type="ARBA" id="ARBA00008023"/>
    </source>
</evidence>
<keyword evidence="6 13" id="KW-0378">Hydrolase</keyword>
<feature type="binding site" evidence="13">
    <location>
        <begin position="69"/>
        <end position="70"/>
    </location>
    <ligand>
        <name>ITP</name>
        <dbReference type="ChEBI" id="CHEBI:61402"/>
    </ligand>
</feature>
<dbReference type="PANTHER" id="PTHR11067:SF9">
    <property type="entry name" value="INOSINE TRIPHOSPHATE PYROPHOSPHATASE"/>
    <property type="match status" value="1"/>
</dbReference>
<dbReference type="InterPro" id="IPR029001">
    <property type="entry name" value="ITPase-like_fam"/>
</dbReference>
<dbReference type="EC" id="3.6.1.66" evidence="13"/>
<feature type="binding site" evidence="13">
    <location>
        <begin position="175"/>
        <end position="176"/>
    </location>
    <ligand>
        <name>ITP</name>
        <dbReference type="ChEBI" id="CHEBI:61402"/>
    </ligand>
</feature>
<dbReference type="InterPro" id="IPR027502">
    <property type="entry name" value="ITPase"/>
</dbReference>
<organism evidence="15 16">
    <name type="scientific">Hypsibius exemplaris</name>
    <name type="common">Freshwater tardigrade</name>
    <dbReference type="NCBI Taxonomy" id="2072580"/>
    <lineage>
        <taxon>Eukaryota</taxon>
        <taxon>Metazoa</taxon>
        <taxon>Ecdysozoa</taxon>
        <taxon>Tardigrada</taxon>
        <taxon>Eutardigrada</taxon>
        <taxon>Parachela</taxon>
        <taxon>Hypsibioidea</taxon>
        <taxon>Hypsibiidae</taxon>
        <taxon>Hypsibius</taxon>
    </lineage>
</organism>
<sequence>MALRRLTFVTGNAKKLEEFKSIIGANHGFEIVSQSFDLPEFQGADPDEISVAKCRAAAELVKGPVICEDTCLCFNAMGGLPGPYVKWFLDKLKPAGLHAMLLGFGGDYSAYALCTFAYCDGGTSDKVSLFHGRTEGTIVAPRGDNDFGWDPCFQPEGFHETYAEMSKETKNQISHRYRALVKLREALPSLLLAQ</sequence>
<keyword evidence="7 13" id="KW-0460">Magnesium</keyword>
<evidence type="ECO:0000256" key="12">
    <source>
        <dbReference type="ARBA" id="ARBA00093271"/>
    </source>
</evidence>
<comment type="function">
    <text evidence="13">Pyrophosphatase that hydrolyzes non-canonical purine nucleotides such as inosine triphosphate (ITP), deoxyinosine triphosphate (dITP) or xanthosine 5'-triphosphate (XTP) to their respective monophosphate derivatives. The enzyme does not distinguish between the deoxy- and ribose forms. Probably excludes non-canonical purines from RNA and DNA precursor pools, thus preventing their incorporation into RNA and DNA and avoiding chromosomal lesions.</text>
</comment>
<evidence type="ECO:0000256" key="7">
    <source>
        <dbReference type="ARBA" id="ARBA00022842"/>
    </source>
</evidence>
<comment type="function">
    <text evidence="9">Pyrophosphatase that hydrolyzes the non-canonical purine nucleotides inosine triphosphate (ITP), deoxyinosine triphosphate (dITP) as well as 2'-deoxy-N-6-hydroxylaminopurine triphosphate (dHAPTP) and xanthosine 5'-triphosphate (XTP) to their respective monophosphate derivatives. The enzyme does not distinguish between the deoxy- and ribose forms. Probably excludes non-canonical purines from RNA and DNA precursor pools, thus preventing their incorporation into RNA and DNA and avoiding chromosomal lesions.</text>
</comment>
<protein>
    <recommendedName>
        <fullName evidence="13">Inosine triphosphate pyrophosphatase</fullName>
        <shortName evidence="13">ITPase</shortName>
        <shortName evidence="13">Inosine triphosphatase</shortName>
        <ecNumber evidence="13">3.6.1.66</ecNumber>
    </recommendedName>
    <alternativeName>
        <fullName evidence="13">Non-canonical purine NTP pyrophosphatase</fullName>
    </alternativeName>
    <alternativeName>
        <fullName evidence="13">Non-standard purine NTP pyrophosphatase</fullName>
    </alternativeName>
    <alternativeName>
        <fullName evidence="13">Nucleoside-triphosphate diphosphatase</fullName>
    </alternativeName>
    <alternativeName>
        <fullName evidence="13">Nucleoside-triphosphate pyrophosphatase</fullName>
        <shortName evidence="13">NTPase</shortName>
    </alternativeName>
    <alternativeName>
        <fullName evidence="13">XTP/dITP diphosphatase</fullName>
    </alternativeName>
</protein>
<comment type="cofactor">
    <cofactor evidence="13">
        <name>Mg(2+)</name>
        <dbReference type="ChEBI" id="CHEBI:18420"/>
    </cofactor>
    <cofactor evidence="13">
        <name>Mn(2+)</name>
        <dbReference type="ChEBI" id="CHEBI:29035"/>
    </cofactor>
    <text evidence="13">Binds 1 divalent metal cation per subunit; can use either Mg(2+) or Mn(2+).</text>
</comment>
<feature type="binding site" evidence="13">
    <location>
        <position position="69"/>
    </location>
    <ligand>
        <name>Mg(2+)</name>
        <dbReference type="ChEBI" id="CHEBI:18420"/>
    </ligand>
</feature>
<dbReference type="Pfam" id="PF01725">
    <property type="entry name" value="Ham1p_like"/>
    <property type="match status" value="1"/>
</dbReference>
<comment type="catalytic activity">
    <reaction evidence="10">
        <text>ITP + H2O = IMP + diphosphate + H(+)</text>
        <dbReference type="Rhea" id="RHEA:29399"/>
        <dbReference type="ChEBI" id="CHEBI:15377"/>
        <dbReference type="ChEBI" id="CHEBI:15378"/>
        <dbReference type="ChEBI" id="CHEBI:33019"/>
        <dbReference type="ChEBI" id="CHEBI:58053"/>
        <dbReference type="ChEBI" id="CHEBI:61402"/>
        <dbReference type="EC" id="3.6.1.66"/>
    </reaction>
    <physiologicalReaction direction="left-to-right" evidence="10">
        <dbReference type="Rhea" id="RHEA:29400"/>
    </physiologicalReaction>
</comment>
<evidence type="ECO:0000256" key="8">
    <source>
        <dbReference type="ARBA" id="ARBA00023080"/>
    </source>
</evidence>
<comment type="catalytic activity">
    <reaction evidence="11">
        <text>dITP + H2O = dIMP + diphosphate + H(+)</text>
        <dbReference type="Rhea" id="RHEA:28342"/>
        <dbReference type="ChEBI" id="CHEBI:15377"/>
        <dbReference type="ChEBI" id="CHEBI:15378"/>
        <dbReference type="ChEBI" id="CHEBI:33019"/>
        <dbReference type="ChEBI" id="CHEBI:61194"/>
        <dbReference type="ChEBI" id="CHEBI:61382"/>
        <dbReference type="EC" id="3.6.1.66"/>
    </reaction>
    <physiologicalReaction direction="left-to-right" evidence="11">
        <dbReference type="Rhea" id="RHEA:28343"/>
    </physiologicalReaction>
</comment>
<dbReference type="EMBL" id="MTYJ01000032">
    <property type="protein sequence ID" value="OQV20204.1"/>
    <property type="molecule type" value="Genomic_DNA"/>
</dbReference>
<evidence type="ECO:0000256" key="4">
    <source>
        <dbReference type="ARBA" id="ARBA00022723"/>
    </source>
</evidence>
<feature type="binding site" evidence="13">
    <location>
        <begin position="147"/>
        <end position="150"/>
    </location>
    <ligand>
        <name>ITP</name>
        <dbReference type="ChEBI" id="CHEBI:61402"/>
    </ligand>
</feature>
<comment type="catalytic activity">
    <reaction evidence="13">
        <text>XTP + H2O = XMP + diphosphate + H(+)</text>
        <dbReference type="Rhea" id="RHEA:28610"/>
        <dbReference type="ChEBI" id="CHEBI:15377"/>
        <dbReference type="ChEBI" id="CHEBI:15378"/>
        <dbReference type="ChEBI" id="CHEBI:33019"/>
        <dbReference type="ChEBI" id="CHEBI:57464"/>
        <dbReference type="ChEBI" id="CHEBI:61314"/>
        <dbReference type="EC" id="3.6.1.66"/>
    </reaction>
</comment>